<feature type="signal peptide" evidence="1">
    <location>
        <begin position="1"/>
        <end position="24"/>
    </location>
</feature>
<reference evidence="2" key="1">
    <citation type="journal article" date="2005" name="PLoS Biol.">
        <title>The genomes of Oryza sativa: a history of duplications.</title>
        <authorList>
            <person name="Yu J."/>
            <person name="Wang J."/>
            <person name="Lin W."/>
            <person name="Li S."/>
            <person name="Li H."/>
            <person name="Zhou J."/>
            <person name="Ni P."/>
            <person name="Dong W."/>
            <person name="Hu S."/>
            <person name="Zeng C."/>
            <person name="Zhang J."/>
            <person name="Zhang Y."/>
            <person name="Li R."/>
            <person name="Xu Z."/>
            <person name="Li S."/>
            <person name="Li X."/>
            <person name="Zheng H."/>
            <person name="Cong L."/>
            <person name="Lin L."/>
            <person name="Yin J."/>
            <person name="Geng J."/>
            <person name="Li G."/>
            <person name="Shi J."/>
            <person name="Liu J."/>
            <person name="Lv H."/>
            <person name="Li J."/>
            <person name="Wang J."/>
            <person name="Deng Y."/>
            <person name="Ran L."/>
            <person name="Shi X."/>
            <person name="Wang X."/>
            <person name="Wu Q."/>
            <person name="Li C."/>
            <person name="Ren X."/>
            <person name="Wang J."/>
            <person name="Wang X."/>
            <person name="Li D."/>
            <person name="Liu D."/>
            <person name="Zhang X."/>
            <person name="Ji Z."/>
            <person name="Zhao W."/>
            <person name="Sun Y."/>
            <person name="Zhang Z."/>
            <person name="Bao J."/>
            <person name="Han Y."/>
            <person name="Dong L."/>
            <person name="Ji J."/>
            <person name="Chen P."/>
            <person name="Wu S."/>
            <person name="Liu J."/>
            <person name="Xiao Y."/>
            <person name="Bu D."/>
            <person name="Tan J."/>
            <person name="Yang L."/>
            <person name="Ye C."/>
            <person name="Zhang J."/>
            <person name="Xu J."/>
            <person name="Zhou Y."/>
            <person name="Yu Y."/>
            <person name="Zhang B."/>
            <person name="Zhuang S."/>
            <person name="Wei H."/>
            <person name="Liu B."/>
            <person name="Lei M."/>
            <person name="Yu H."/>
            <person name="Li Y."/>
            <person name="Xu H."/>
            <person name="Wei S."/>
            <person name="He X."/>
            <person name="Fang L."/>
            <person name="Zhang Z."/>
            <person name="Zhang Y."/>
            <person name="Huang X."/>
            <person name="Su Z."/>
            <person name="Tong W."/>
            <person name="Li J."/>
            <person name="Tong Z."/>
            <person name="Li S."/>
            <person name="Ye J."/>
            <person name="Wang L."/>
            <person name="Fang L."/>
            <person name="Lei T."/>
            <person name="Chen C."/>
            <person name="Chen H."/>
            <person name="Xu Z."/>
            <person name="Li H."/>
            <person name="Huang H."/>
            <person name="Zhang F."/>
            <person name="Xu H."/>
            <person name="Li N."/>
            <person name="Zhao C."/>
            <person name="Li S."/>
            <person name="Dong L."/>
            <person name="Huang Y."/>
            <person name="Li L."/>
            <person name="Xi Y."/>
            <person name="Qi Q."/>
            <person name="Li W."/>
            <person name="Zhang B."/>
            <person name="Hu W."/>
            <person name="Zhang Y."/>
            <person name="Tian X."/>
            <person name="Jiao Y."/>
            <person name="Liang X."/>
            <person name="Jin J."/>
            <person name="Gao L."/>
            <person name="Zheng W."/>
            <person name="Hao B."/>
            <person name="Liu S."/>
            <person name="Wang W."/>
            <person name="Yuan L."/>
            <person name="Cao M."/>
            <person name="McDermott J."/>
            <person name="Samudrala R."/>
            <person name="Wang J."/>
            <person name="Wong G.K."/>
            <person name="Yang H."/>
        </authorList>
    </citation>
    <scope>NUCLEOTIDE SEQUENCE [LARGE SCALE GENOMIC DNA]</scope>
</reference>
<evidence type="ECO:0000256" key="1">
    <source>
        <dbReference type="SAM" id="SignalP"/>
    </source>
</evidence>
<accession>A0A8J8XHG9</accession>
<organism evidence="2">
    <name type="scientific">Oryza sativa subsp. japonica</name>
    <name type="common">Rice</name>
    <dbReference type="NCBI Taxonomy" id="39947"/>
    <lineage>
        <taxon>Eukaryota</taxon>
        <taxon>Viridiplantae</taxon>
        <taxon>Streptophyta</taxon>
        <taxon>Embryophyta</taxon>
        <taxon>Tracheophyta</taxon>
        <taxon>Spermatophyta</taxon>
        <taxon>Magnoliopsida</taxon>
        <taxon>Liliopsida</taxon>
        <taxon>Poales</taxon>
        <taxon>Poaceae</taxon>
        <taxon>BOP clade</taxon>
        <taxon>Oryzoideae</taxon>
        <taxon>Oryzeae</taxon>
        <taxon>Oryzinae</taxon>
        <taxon>Oryza</taxon>
        <taxon>Oryza sativa</taxon>
    </lineage>
</organism>
<dbReference type="Proteomes" id="UP000007752">
    <property type="component" value="Chromosome 9"/>
</dbReference>
<protein>
    <submittedName>
        <fullName evidence="2">Uncharacterized protein</fullName>
    </submittedName>
</protein>
<feature type="chain" id="PRO_5035160406" evidence="1">
    <location>
        <begin position="25"/>
        <end position="81"/>
    </location>
</feature>
<sequence length="81" mass="8122">MATNSATATRKMAVVICMLALILGHQQLMAVDASPAPEQHGLRLLGDCSFCLCTQSDAGVCCAAAGCGWTCDGGVAACVCG</sequence>
<dbReference type="EMBL" id="CM000146">
    <property type="protein sequence ID" value="EEE69607.1"/>
    <property type="molecule type" value="Genomic_DNA"/>
</dbReference>
<dbReference type="AlphaFoldDB" id="A0A8J8XHG9"/>
<keyword evidence="1" id="KW-0732">Signal</keyword>
<reference evidence="2" key="2">
    <citation type="submission" date="2008-12" db="EMBL/GenBank/DDBJ databases">
        <title>Improved gene annotation of the rice (Oryza sativa) genomes.</title>
        <authorList>
            <person name="Wang J."/>
            <person name="Li R."/>
            <person name="Fan W."/>
            <person name="Huang Q."/>
            <person name="Zhang J."/>
            <person name="Zhou Y."/>
            <person name="Hu Y."/>
            <person name="Zi S."/>
            <person name="Li J."/>
            <person name="Ni P."/>
            <person name="Zheng H."/>
            <person name="Zhang Y."/>
            <person name="Zhao M."/>
            <person name="Hao Q."/>
            <person name="McDermott J."/>
            <person name="Samudrala R."/>
            <person name="Kristiansen K."/>
            <person name="Wong G.K.-S."/>
        </authorList>
    </citation>
    <scope>NUCLEOTIDE SEQUENCE</scope>
</reference>
<gene>
    <name evidence="2" type="ORF">OsJ_29168</name>
</gene>
<name>A0A8J8XHG9_ORYSJ</name>
<proteinExistence type="predicted"/>
<evidence type="ECO:0000313" key="2">
    <source>
        <dbReference type="EMBL" id="EEE69607.1"/>
    </source>
</evidence>